<dbReference type="HOGENOM" id="CLU_1241170_0_0_1"/>
<keyword evidence="4" id="KW-1185">Reference proteome</keyword>
<proteinExistence type="predicted"/>
<dbReference type="EMBL" id="AMQN01000294">
    <property type="status" value="NOT_ANNOTATED_CDS"/>
    <property type="molecule type" value="Genomic_DNA"/>
</dbReference>
<accession>R7TK20</accession>
<feature type="region of interest" description="Disordered" evidence="1">
    <location>
        <begin position="124"/>
        <end position="147"/>
    </location>
</feature>
<evidence type="ECO:0000313" key="4">
    <source>
        <dbReference type="Proteomes" id="UP000014760"/>
    </source>
</evidence>
<protein>
    <submittedName>
        <fullName evidence="2 3">Uncharacterized protein</fullName>
    </submittedName>
</protein>
<evidence type="ECO:0000313" key="3">
    <source>
        <dbReference type="EnsemblMetazoa" id="CapteP214041"/>
    </source>
</evidence>
<reference evidence="2 4" key="2">
    <citation type="journal article" date="2013" name="Nature">
        <title>Insights into bilaterian evolution from three spiralian genomes.</title>
        <authorList>
            <person name="Simakov O."/>
            <person name="Marletaz F."/>
            <person name="Cho S.J."/>
            <person name="Edsinger-Gonzales E."/>
            <person name="Havlak P."/>
            <person name="Hellsten U."/>
            <person name="Kuo D.H."/>
            <person name="Larsson T."/>
            <person name="Lv J."/>
            <person name="Arendt D."/>
            <person name="Savage R."/>
            <person name="Osoegawa K."/>
            <person name="de Jong P."/>
            <person name="Grimwood J."/>
            <person name="Chapman J.A."/>
            <person name="Shapiro H."/>
            <person name="Aerts A."/>
            <person name="Otillar R.P."/>
            <person name="Terry A.Y."/>
            <person name="Boore J.L."/>
            <person name="Grigoriev I.V."/>
            <person name="Lindberg D.R."/>
            <person name="Seaver E.C."/>
            <person name="Weisblat D.A."/>
            <person name="Putnam N.H."/>
            <person name="Rokhsar D.S."/>
        </authorList>
    </citation>
    <scope>NUCLEOTIDE SEQUENCE</scope>
    <source>
        <strain evidence="2 4">I ESC-2004</strain>
    </source>
</reference>
<dbReference type="EnsemblMetazoa" id="CapteT214041">
    <property type="protein sequence ID" value="CapteP214041"/>
    <property type="gene ID" value="CapteG214041"/>
</dbReference>
<organism evidence="2">
    <name type="scientific">Capitella teleta</name>
    <name type="common">Polychaete worm</name>
    <dbReference type="NCBI Taxonomy" id="283909"/>
    <lineage>
        <taxon>Eukaryota</taxon>
        <taxon>Metazoa</taxon>
        <taxon>Spiralia</taxon>
        <taxon>Lophotrochozoa</taxon>
        <taxon>Annelida</taxon>
        <taxon>Polychaeta</taxon>
        <taxon>Sedentaria</taxon>
        <taxon>Scolecida</taxon>
        <taxon>Capitellidae</taxon>
        <taxon>Capitella</taxon>
    </lineage>
</organism>
<dbReference type="AlphaFoldDB" id="R7TK20"/>
<dbReference type="EMBL" id="KB309537">
    <property type="protein sequence ID" value="ELT94069.1"/>
    <property type="molecule type" value="Genomic_DNA"/>
</dbReference>
<dbReference type="Proteomes" id="UP000014760">
    <property type="component" value="Unassembled WGS sequence"/>
</dbReference>
<reference evidence="4" key="1">
    <citation type="submission" date="2012-12" db="EMBL/GenBank/DDBJ databases">
        <authorList>
            <person name="Hellsten U."/>
            <person name="Grimwood J."/>
            <person name="Chapman J.A."/>
            <person name="Shapiro H."/>
            <person name="Aerts A."/>
            <person name="Otillar R.P."/>
            <person name="Terry A.Y."/>
            <person name="Boore J.L."/>
            <person name="Simakov O."/>
            <person name="Marletaz F."/>
            <person name="Cho S.-J."/>
            <person name="Edsinger-Gonzales E."/>
            <person name="Havlak P."/>
            <person name="Kuo D.-H."/>
            <person name="Larsson T."/>
            <person name="Lv J."/>
            <person name="Arendt D."/>
            <person name="Savage R."/>
            <person name="Osoegawa K."/>
            <person name="de Jong P."/>
            <person name="Lindberg D.R."/>
            <person name="Seaver E.C."/>
            <person name="Weisblat D.A."/>
            <person name="Putnam N.H."/>
            <person name="Grigoriev I.V."/>
            <person name="Rokhsar D.S."/>
        </authorList>
    </citation>
    <scope>NUCLEOTIDE SEQUENCE</scope>
    <source>
        <strain evidence="4">I ESC-2004</strain>
    </source>
</reference>
<gene>
    <name evidence="2" type="ORF">CAPTEDRAFT_214041</name>
</gene>
<evidence type="ECO:0000256" key="1">
    <source>
        <dbReference type="SAM" id="MobiDB-lite"/>
    </source>
</evidence>
<sequence length="223" mass="24974">MVVGILTCAPQSVRALDGKHCMGEQKSPIEVSGFRRFDGKLIDLLKLTTMGCDYDLLFVRGVNVLSMSCWELVCEISDCEQDLPLMFHGKRDAMSEDAGYGTRTTELQRETRWKGGEITRRQPEWKAQTTGIQMRRKGRGKKEEAEEDEGAGLEAHLGRCQSRVNLCLIYIGISQSPLDGFCRHHDQIRHCIIAHLHNSNTLEGFVNTSGILKKGGVSCSERC</sequence>
<evidence type="ECO:0000313" key="2">
    <source>
        <dbReference type="EMBL" id="ELT94069.1"/>
    </source>
</evidence>
<name>R7TK20_CAPTE</name>
<reference evidence="3" key="3">
    <citation type="submission" date="2015-06" db="UniProtKB">
        <authorList>
            <consortium name="EnsemblMetazoa"/>
        </authorList>
    </citation>
    <scope>IDENTIFICATION</scope>
</reference>